<feature type="domain" description="SnoaL-like" evidence="1">
    <location>
        <begin position="22"/>
        <end position="113"/>
    </location>
</feature>
<accession>A0AB39NE92</accession>
<gene>
    <name evidence="2" type="ORF">AB5J55_44080</name>
</gene>
<dbReference type="InterPro" id="IPR037401">
    <property type="entry name" value="SnoaL-like"/>
</dbReference>
<dbReference type="Pfam" id="PF12680">
    <property type="entry name" value="SnoaL_2"/>
    <property type="match status" value="1"/>
</dbReference>
<dbReference type="RefSeq" id="WP_369275978.1">
    <property type="nucleotide sequence ID" value="NZ_CP163432.1"/>
</dbReference>
<reference evidence="2" key="1">
    <citation type="submission" date="2024-07" db="EMBL/GenBank/DDBJ databases">
        <authorList>
            <person name="Yu S.T."/>
        </authorList>
    </citation>
    <scope>NUCLEOTIDE SEQUENCE</scope>
    <source>
        <strain evidence="2">R11</strain>
    </source>
</reference>
<dbReference type="CDD" id="cd00531">
    <property type="entry name" value="NTF2_like"/>
    <property type="match status" value="1"/>
</dbReference>
<name>A0AB39NE92_9ACTN</name>
<dbReference type="EMBL" id="CP163432">
    <property type="protein sequence ID" value="XDQ16055.1"/>
    <property type="molecule type" value="Genomic_DNA"/>
</dbReference>
<dbReference type="Gene3D" id="3.10.450.50">
    <property type="match status" value="1"/>
</dbReference>
<dbReference type="SUPFAM" id="SSF54427">
    <property type="entry name" value="NTF2-like"/>
    <property type="match status" value="1"/>
</dbReference>
<proteinExistence type="predicted"/>
<sequence length="131" mass="14670">MINQREESAGSSHQETDPIAVVREYYRLVDDGDVTGLLQLFEPTAEYSRPGYEGLTGAALERFYRHERVIRTGRHVISKAIIQGGEVAVHGTFRGMLHNGAEISVRFADFFTVTPLGTFSARTTFFYTPLV</sequence>
<dbReference type="InterPro" id="IPR032710">
    <property type="entry name" value="NTF2-like_dom_sf"/>
</dbReference>
<evidence type="ECO:0000313" key="2">
    <source>
        <dbReference type="EMBL" id="XDQ16055.1"/>
    </source>
</evidence>
<evidence type="ECO:0000259" key="1">
    <source>
        <dbReference type="Pfam" id="PF12680"/>
    </source>
</evidence>
<organism evidence="2">
    <name type="scientific">Streptomyces sp. R11</name>
    <dbReference type="NCBI Taxonomy" id="3238625"/>
    <lineage>
        <taxon>Bacteria</taxon>
        <taxon>Bacillati</taxon>
        <taxon>Actinomycetota</taxon>
        <taxon>Actinomycetes</taxon>
        <taxon>Kitasatosporales</taxon>
        <taxon>Streptomycetaceae</taxon>
        <taxon>Streptomyces</taxon>
    </lineage>
</organism>
<protein>
    <submittedName>
        <fullName evidence="2">Nuclear transport factor 2 family protein</fullName>
    </submittedName>
</protein>
<dbReference type="AlphaFoldDB" id="A0AB39NE92"/>